<dbReference type="EMBL" id="JBHTOI010000030">
    <property type="protein sequence ID" value="MFD1417963.1"/>
    <property type="molecule type" value="Genomic_DNA"/>
</dbReference>
<accession>A0ABW4BT96</accession>
<sequence length="128" mass="14331">MENDSKRFCYKCGKELTGEIRFCPYCGADQDPQREDSEAKVTASVESNDIQKDDSKTWFILDIIGWIIFVISLVPKLDLGLLIVLALGIVIQKKYNHKVAGMWLWIPSAVLFGILFVIGFISGFVGAL</sequence>
<keyword evidence="3" id="KW-1185">Reference proteome</keyword>
<comment type="caution">
    <text evidence="2">The sequence shown here is derived from an EMBL/GenBank/DDBJ whole genome shotgun (WGS) entry which is preliminary data.</text>
</comment>
<feature type="transmembrane region" description="Helical" evidence="1">
    <location>
        <begin position="63"/>
        <end position="91"/>
    </location>
</feature>
<keyword evidence="1" id="KW-0472">Membrane</keyword>
<evidence type="ECO:0000256" key="1">
    <source>
        <dbReference type="SAM" id="Phobius"/>
    </source>
</evidence>
<evidence type="ECO:0000313" key="3">
    <source>
        <dbReference type="Proteomes" id="UP001597251"/>
    </source>
</evidence>
<evidence type="ECO:0000313" key="2">
    <source>
        <dbReference type="EMBL" id="MFD1417963.1"/>
    </source>
</evidence>
<feature type="transmembrane region" description="Helical" evidence="1">
    <location>
        <begin position="103"/>
        <end position="125"/>
    </location>
</feature>
<reference evidence="3" key="1">
    <citation type="journal article" date="2019" name="Int. J. Syst. Evol. Microbiol.">
        <title>The Global Catalogue of Microorganisms (GCM) 10K type strain sequencing project: providing services to taxonomists for standard genome sequencing and annotation.</title>
        <authorList>
            <consortium name="The Broad Institute Genomics Platform"/>
            <consortium name="The Broad Institute Genome Sequencing Center for Infectious Disease"/>
            <person name="Wu L."/>
            <person name="Ma J."/>
        </authorList>
    </citation>
    <scope>NUCLEOTIDE SEQUENCE [LARGE SCALE GENOMIC DNA]</scope>
    <source>
        <strain evidence="3">CCM 8936</strain>
    </source>
</reference>
<organism evidence="2 3">
    <name type="scientific">Companilactobacillus keshanensis</name>
    <dbReference type="NCBI Taxonomy" id="2486003"/>
    <lineage>
        <taxon>Bacteria</taxon>
        <taxon>Bacillati</taxon>
        <taxon>Bacillota</taxon>
        <taxon>Bacilli</taxon>
        <taxon>Lactobacillales</taxon>
        <taxon>Lactobacillaceae</taxon>
        <taxon>Companilactobacillus</taxon>
    </lineage>
</organism>
<gene>
    <name evidence="2" type="ORF">ACFQ42_04340</name>
</gene>
<name>A0ABW4BT96_9LACO</name>
<dbReference type="RefSeq" id="WP_125678322.1">
    <property type="nucleotide sequence ID" value="NZ_JBHTOI010000030.1"/>
</dbReference>
<protein>
    <submittedName>
        <fullName evidence="2">Zinc ribbon domain-containing protein</fullName>
    </submittedName>
</protein>
<keyword evidence="1" id="KW-1133">Transmembrane helix</keyword>
<keyword evidence="1" id="KW-0812">Transmembrane</keyword>
<proteinExistence type="predicted"/>
<dbReference type="Proteomes" id="UP001597251">
    <property type="component" value="Unassembled WGS sequence"/>
</dbReference>